<evidence type="ECO:0000256" key="1">
    <source>
        <dbReference type="SAM" id="MobiDB-lite"/>
    </source>
</evidence>
<evidence type="ECO:0000313" key="3">
    <source>
        <dbReference type="Proteomes" id="UP001516400"/>
    </source>
</evidence>
<organism evidence="2 3">
    <name type="scientific">Cryptolaemus montrouzieri</name>
    <dbReference type="NCBI Taxonomy" id="559131"/>
    <lineage>
        <taxon>Eukaryota</taxon>
        <taxon>Metazoa</taxon>
        <taxon>Ecdysozoa</taxon>
        <taxon>Arthropoda</taxon>
        <taxon>Hexapoda</taxon>
        <taxon>Insecta</taxon>
        <taxon>Pterygota</taxon>
        <taxon>Neoptera</taxon>
        <taxon>Endopterygota</taxon>
        <taxon>Coleoptera</taxon>
        <taxon>Polyphaga</taxon>
        <taxon>Cucujiformia</taxon>
        <taxon>Coccinelloidea</taxon>
        <taxon>Coccinellidae</taxon>
        <taxon>Scymninae</taxon>
        <taxon>Scymnini</taxon>
        <taxon>Cryptolaemus</taxon>
    </lineage>
</organism>
<protein>
    <submittedName>
        <fullName evidence="2">Uncharacterized protein</fullName>
    </submittedName>
</protein>
<sequence length="316" mass="36056">MQKNLSATKGKQEKTGRKTVTNDPAIDANLTTANSNYSLSLPIERTATQGFSIVTSEMAPAPVRNITNLPKTSNRLTEGSFAHYTGFTGSMLPLKRLTIGNCKKTWVSDVVKRASMDLKNLYWLKVNLNSTSLDLEYRQAKKNYRCLLRETKYEYKENRLNSAHNKNKTVWSIVNEELVGESSSTTRIPQESSVIQIFNRRLMLETQQRASYVSMLEKRKTPPSHPEGYDRVANKNQLIDTASPSFDPSIILLRNNTSSTLQGELYKDRVYNAAINYDCELVKSLLEKRELEEKRYQDRFPPLTSCTREDMETNSS</sequence>
<evidence type="ECO:0000313" key="2">
    <source>
        <dbReference type="EMBL" id="KAL3280505.1"/>
    </source>
</evidence>
<feature type="region of interest" description="Disordered" evidence="1">
    <location>
        <begin position="1"/>
        <end position="27"/>
    </location>
</feature>
<gene>
    <name evidence="2" type="ORF">HHI36_024225</name>
</gene>
<dbReference type="Proteomes" id="UP001516400">
    <property type="component" value="Unassembled WGS sequence"/>
</dbReference>
<comment type="caution">
    <text evidence="2">The sequence shown here is derived from an EMBL/GenBank/DDBJ whole genome shotgun (WGS) entry which is preliminary data.</text>
</comment>
<keyword evidence="3" id="KW-1185">Reference proteome</keyword>
<accession>A0ABD2NQP8</accession>
<proteinExistence type="predicted"/>
<dbReference type="AlphaFoldDB" id="A0ABD2NQP8"/>
<reference evidence="2 3" key="1">
    <citation type="journal article" date="2021" name="BMC Biol.">
        <title>Horizontally acquired antibacterial genes associated with adaptive radiation of ladybird beetles.</title>
        <authorList>
            <person name="Li H.S."/>
            <person name="Tang X.F."/>
            <person name="Huang Y.H."/>
            <person name="Xu Z.Y."/>
            <person name="Chen M.L."/>
            <person name="Du X.Y."/>
            <person name="Qiu B.Y."/>
            <person name="Chen P.T."/>
            <person name="Zhang W."/>
            <person name="Slipinski A."/>
            <person name="Escalona H.E."/>
            <person name="Waterhouse R.M."/>
            <person name="Zwick A."/>
            <person name="Pang H."/>
        </authorList>
    </citation>
    <scope>NUCLEOTIDE SEQUENCE [LARGE SCALE GENOMIC DNA]</scope>
    <source>
        <strain evidence="2">SYSU2018</strain>
    </source>
</reference>
<dbReference type="EMBL" id="JABFTP020000133">
    <property type="protein sequence ID" value="KAL3280505.1"/>
    <property type="molecule type" value="Genomic_DNA"/>
</dbReference>
<name>A0ABD2NQP8_9CUCU</name>